<evidence type="ECO:0000313" key="1">
    <source>
        <dbReference type="EMBL" id="PKU80361.1"/>
    </source>
</evidence>
<accession>A0A2I0WXI1</accession>
<name>A0A2I0WXI1_9ASPA</name>
<proteinExistence type="predicted"/>
<reference evidence="1 2" key="1">
    <citation type="journal article" date="2016" name="Sci. Rep.">
        <title>The Dendrobium catenatum Lindl. genome sequence provides insights into polysaccharide synthase, floral development and adaptive evolution.</title>
        <authorList>
            <person name="Zhang G.Q."/>
            <person name="Xu Q."/>
            <person name="Bian C."/>
            <person name="Tsai W.C."/>
            <person name="Yeh C.M."/>
            <person name="Liu K.W."/>
            <person name="Yoshida K."/>
            <person name="Zhang L.S."/>
            <person name="Chang S.B."/>
            <person name="Chen F."/>
            <person name="Shi Y."/>
            <person name="Su Y.Y."/>
            <person name="Zhang Y.Q."/>
            <person name="Chen L.J."/>
            <person name="Yin Y."/>
            <person name="Lin M."/>
            <person name="Huang H."/>
            <person name="Deng H."/>
            <person name="Wang Z.W."/>
            <person name="Zhu S.L."/>
            <person name="Zhao X."/>
            <person name="Deng C."/>
            <person name="Niu S.C."/>
            <person name="Huang J."/>
            <person name="Wang M."/>
            <person name="Liu G.H."/>
            <person name="Yang H.J."/>
            <person name="Xiao X.J."/>
            <person name="Hsiao Y.Y."/>
            <person name="Wu W.L."/>
            <person name="Chen Y.Y."/>
            <person name="Mitsuda N."/>
            <person name="Ohme-Takagi M."/>
            <person name="Luo Y.B."/>
            <person name="Van de Peer Y."/>
            <person name="Liu Z.J."/>
        </authorList>
    </citation>
    <scope>NUCLEOTIDE SEQUENCE [LARGE SCALE GENOMIC DNA]</scope>
    <source>
        <tissue evidence="1">The whole plant</tissue>
    </source>
</reference>
<evidence type="ECO:0000313" key="2">
    <source>
        <dbReference type="Proteomes" id="UP000233837"/>
    </source>
</evidence>
<dbReference type="AlphaFoldDB" id="A0A2I0WXI1"/>
<dbReference type="Proteomes" id="UP000233837">
    <property type="component" value="Unassembled WGS sequence"/>
</dbReference>
<organism evidence="1 2">
    <name type="scientific">Dendrobium catenatum</name>
    <dbReference type="NCBI Taxonomy" id="906689"/>
    <lineage>
        <taxon>Eukaryota</taxon>
        <taxon>Viridiplantae</taxon>
        <taxon>Streptophyta</taxon>
        <taxon>Embryophyta</taxon>
        <taxon>Tracheophyta</taxon>
        <taxon>Spermatophyta</taxon>
        <taxon>Magnoliopsida</taxon>
        <taxon>Liliopsida</taxon>
        <taxon>Asparagales</taxon>
        <taxon>Orchidaceae</taxon>
        <taxon>Epidendroideae</taxon>
        <taxon>Malaxideae</taxon>
        <taxon>Dendrobiinae</taxon>
        <taxon>Dendrobium</taxon>
    </lineage>
</organism>
<reference evidence="1 2" key="2">
    <citation type="journal article" date="2017" name="Nature">
        <title>The Apostasia genome and the evolution of orchids.</title>
        <authorList>
            <person name="Zhang G.Q."/>
            <person name="Liu K.W."/>
            <person name="Li Z."/>
            <person name="Lohaus R."/>
            <person name="Hsiao Y.Y."/>
            <person name="Niu S.C."/>
            <person name="Wang J.Y."/>
            <person name="Lin Y.C."/>
            <person name="Xu Q."/>
            <person name="Chen L.J."/>
            <person name="Yoshida K."/>
            <person name="Fujiwara S."/>
            <person name="Wang Z.W."/>
            <person name="Zhang Y.Q."/>
            <person name="Mitsuda N."/>
            <person name="Wang M."/>
            <person name="Liu G.H."/>
            <person name="Pecoraro L."/>
            <person name="Huang H.X."/>
            <person name="Xiao X.J."/>
            <person name="Lin M."/>
            <person name="Wu X.Y."/>
            <person name="Wu W.L."/>
            <person name="Chen Y.Y."/>
            <person name="Chang S.B."/>
            <person name="Sakamoto S."/>
            <person name="Ohme-Takagi M."/>
            <person name="Yagi M."/>
            <person name="Zeng S.J."/>
            <person name="Shen C.Y."/>
            <person name="Yeh C.M."/>
            <person name="Luo Y.B."/>
            <person name="Tsai W.C."/>
            <person name="Van de Peer Y."/>
            <person name="Liu Z.J."/>
        </authorList>
    </citation>
    <scope>NUCLEOTIDE SEQUENCE [LARGE SCALE GENOMIC DNA]</scope>
    <source>
        <tissue evidence="1">The whole plant</tissue>
    </source>
</reference>
<gene>
    <name evidence="1" type="ORF">MA16_Dca005892</name>
</gene>
<sequence>MRTEVIGFERLKEDYRDCPDFNDTYSLLTSRCERTTDDFLVENGYLFKAQKLCIPQTSLCEYLVWNYMQEV</sequence>
<protein>
    <submittedName>
        <fullName evidence="1">Uncharacterized protein</fullName>
    </submittedName>
</protein>
<keyword evidence="2" id="KW-1185">Reference proteome</keyword>
<dbReference type="EMBL" id="KZ502363">
    <property type="protein sequence ID" value="PKU80361.1"/>
    <property type="molecule type" value="Genomic_DNA"/>
</dbReference>